<dbReference type="Pfam" id="PF13531">
    <property type="entry name" value="SBP_bac_11"/>
    <property type="match status" value="1"/>
</dbReference>
<evidence type="ECO:0000313" key="4">
    <source>
        <dbReference type="Proteomes" id="UP000295444"/>
    </source>
</evidence>
<dbReference type="PROSITE" id="PS50234">
    <property type="entry name" value="VWFA"/>
    <property type="match status" value="1"/>
</dbReference>
<dbReference type="EMBL" id="SNXZ01000001">
    <property type="protein sequence ID" value="TDQ04469.1"/>
    <property type="molecule type" value="Genomic_DNA"/>
</dbReference>
<sequence>MGRHSTGRLRIGLNSPVVLLAILLVVALVGWLTYAFLRNQLSAEGCDNPVKLSIVAAPDIAPVVSQTAKDVSAQDGDGCYDVNVTARDSEQTAQSLALSSDGTAPPDVWVPESTMWLQRAREAGSWSGPATGTSIASSPVVFGLTEDAAARLGWPGKTPTWTSVLAADPKNLQVGMADPAHDPSGLSALFAVKQYANKQADAGAAYTSTLRKLSANSVDTITTAYDRLPGGSNADQPLLGFPTSENALLRYNVRQPRNPLVGVYAEPPIPSLDYPYVVLPTTAQDHREVAERFLARLLEPITARAFGEAGFRTPDGRMLRDRSNDDRVTMRTMAPTPLPATDVVDSMLTEWSGVNLSARILVLLDVSGSMTTPVGDTGKSRMDVTVDAAKLGIGLFKPTTKVGLWLFSTNLDGPKDYKELLPVETVQQLRDSGGLSKLDAVKKAPRGATGLYDTVLAGYQNARANWEPGKINVVVVMTDGKNEDAHGISRQDLLGQLAKLQDPRRPIPVIGIGIGPDIDVDELQTISKATGGQAFTTPDPTKITNVFYAALSKLLCQPPQCKPQGGS</sequence>
<keyword evidence="1" id="KW-0472">Membrane</keyword>
<dbReference type="Proteomes" id="UP000295444">
    <property type="component" value="Unassembled WGS sequence"/>
</dbReference>
<proteinExistence type="predicted"/>
<accession>A0A4R6SK71</accession>
<keyword evidence="1" id="KW-1133">Transmembrane helix</keyword>
<keyword evidence="4" id="KW-1185">Reference proteome</keyword>
<gene>
    <name evidence="3" type="ORF">EV186_101421</name>
</gene>
<dbReference type="InterPro" id="IPR002035">
    <property type="entry name" value="VWF_A"/>
</dbReference>
<dbReference type="InterPro" id="IPR036465">
    <property type="entry name" value="vWFA_dom_sf"/>
</dbReference>
<dbReference type="Gene3D" id="3.40.50.410">
    <property type="entry name" value="von Willebrand factor, type A domain"/>
    <property type="match status" value="1"/>
</dbReference>
<evidence type="ECO:0000259" key="2">
    <source>
        <dbReference type="PROSITE" id="PS50234"/>
    </source>
</evidence>
<dbReference type="SMART" id="SM00327">
    <property type="entry name" value="VWA"/>
    <property type="match status" value="1"/>
</dbReference>
<comment type="caution">
    <text evidence="3">The sequence shown here is derived from an EMBL/GenBank/DDBJ whole genome shotgun (WGS) entry which is preliminary data.</text>
</comment>
<reference evidence="3 4" key="1">
    <citation type="submission" date="2019-03" db="EMBL/GenBank/DDBJ databases">
        <title>Genomic Encyclopedia of Type Strains, Phase IV (KMG-IV): sequencing the most valuable type-strain genomes for metagenomic binning, comparative biology and taxonomic classification.</title>
        <authorList>
            <person name="Goeker M."/>
        </authorList>
    </citation>
    <scope>NUCLEOTIDE SEQUENCE [LARGE SCALE GENOMIC DNA]</scope>
    <source>
        <strain evidence="3 4">DSM 45361</strain>
    </source>
</reference>
<feature type="transmembrane region" description="Helical" evidence="1">
    <location>
        <begin position="12"/>
        <end position="37"/>
    </location>
</feature>
<protein>
    <submittedName>
        <fullName evidence="3">von Willebrand factor type A domain-containing protein</fullName>
    </submittedName>
</protein>
<evidence type="ECO:0000313" key="3">
    <source>
        <dbReference type="EMBL" id="TDQ04469.1"/>
    </source>
</evidence>
<dbReference type="SUPFAM" id="SSF53850">
    <property type="entry name" value="Periplasmic binding protein-like II"/>
    <property type="match status" value="1"/>
</dbReference>
<dbReference type="OrthoDB" id="5621159at2"/>
<dbReference type="SUPFAM" id="SSF53300">
    <property type="entry name" value="vWA-like"/>
    <property type="match status" value="1"/>
</dbReference>
<feature type="domain" description="VWFA" evidence="2">
    <location>
        <begin position="359"/>
        <end position="551"/>
    </location>
</feature>
<dbReference type="AlphaFoldDB" id="A0A4R6SK71"/>
<name>A0A4R6SK71_LABRH</name>
<keyword evidence="1" id="KW-0812">Transmembrane</keyword>
<evidence type="ECO:0000256" key="1">
    <source>
        <dbReference type="SAM" id="Phobius"/>
    </source>
</evidence>
<organism evidence="3 4">
    <name type="scientific">Labedaea rhizosphaerae</name>
    <dbReference type="NCBI Taxonomy" id="598644"/>
    <lineage>
        <taxon>Bacteria</taxon>
        <taxon>Bacillati</taxon>
        <taxon>Actinomycetota</taxon>
        <taxon>Actinomycetes</taxon>
        <taxon>Pseudonocardiales</taxon>
        <taxon>Pseudonocardiaceae</taxon>
        <taxon>Labedaea</taxon>
    </lineage>
</organism>
<dbReference type="RefSeq" id="WP_133847367.1">
    <property type="nucleotide sequence ID" value="NZ_SNXZ01000001.1"/>
</dbReference>
<dbReference type="Pfam" id="PF00092">
    <property type="entry name" value="VWA"/>
    <property type="match status" value="1"/>
</dbReference>